<accession>A0A6G1GCR9</accession>
<comment type="similarity">
    <text evidence="2 7">Belongs to the cytochrome P450 family.</text>
</comment>
<dbReference type="PANTHER" id="PTHR46206:SF7">
    <property type="entry name" value="P450, PUTATIVE (EUROFUNG)-RELATED"/>
    <property type="match status" value="1"/>
</dbReference>
<keyword evidence="8" id="KW-1133">Transmembrane helix</keyword>
<evidence type="ECO:0000256" key="3">
    <source>
        <dbReference type="ARBA" id="ARBA00022723"/>
    </source>
</evidence>
<dbReference type="InterPro" id="IPR017972">
    <property type="entry name" value="Cyt_P450_CS"/>
</dbReference>
<gene>
    <name evidence="9 11" type="ORF">P152DRAFT_479579</name>
</gene>
<evidence type="ECO:0000256" key="4">
    <source>
        <dbReference type="ARBA" id="ARBA00023002"/>
    </source>
</evidence>
<dbReference type="GO" id="GO:0005506">
    <property type="term" value="F:iron ion binding"/>
    <property type="evidence" value="ECO:0007669"/>
    <property type="project" value="InterPro"/>
</dbReference>
<keyword evidence="10" id="KW-1185">Reference proteome</keyword>
<keyword evidence="5 6" id="KW-0408">Iron</keyword>
<keyword evidence="8" id="KW-0472">Membrane</keyword>
<evidence type="ECO:0000256" key="7">
    <source>
        <dbReference type="RuleBase" id="RU000461"/>
    </source>
</evidence>
<dbReference type="OrthoDB" id="1844152at2759"/>
<dbReference type="GO" id="GO:0004497">
    <property type="term" value="F:monooxygenase activity"/>
    <property type="evidence" value="ECO:0007669"/>
    <property type="project" value="UniProtKB-KW"/>
</dbReference>
<dbReference type="InterPro" id="IPR001128">
    <property type="entry name" value="Cyt_P450"/>
</dbReference>
<evidence type="ECO:0000256" key="5">
    <source>
        <dbReference type="ARBA" id="ARBA00023004"/>
    </source>
</evidence>
<dbReference type="PROSITE" id="PS00086">
    <property type="entry name" value="CYTOCHROME_P450"/>
    <property type="match status" value="1"/>
</dbReference>
<dbReference type="RefSeq" id="XP_033537322.1">
    <property type="nucleotide sequence ID" value="XM_033681727.1"/>
</dbReference>
<keyword evidence="7" id="KW-0503">Monooxygenase</keyword>
<dbReference type="GO" id="GO:0016705">
    <property type="term" value="F:oxidoreductase activity, acting on paired donors, with incorporation or reduction of molecular oxygen"/>
    <property type="evidence" value="ECO:0007669"/>
    <property type="project" value="InterPro"/>
</dbReference>
<evidence type="ECO:0000256" key="1">
    <source>
        <dbReference type="ARBA" id="ARBA00001971"/>
    </source>
</evidence>
<feature type="binding site" description="axial binding residue" evidence="6">
    <location>
        <position position="450"/>
    </location>
    <ligand>
        <name>heme</name>
        <dbReference type="ChEBI" id="CHEBI:30413"/>
    </ligand>
    <ligandPart>
        <name>Fe</name>
        <dbReference type="ChEBI" id="CHEBI:18248"/>
    </ligandPart>
</feature>
<protein>
    <submittedName>
        <fullName evidence="9 11">Cytochrome P450</fullName>
    </submittedName>
</protein>
<dbReference type="PANTHER" id="PTHR46206">
    <property type="entry name" value="CYTOCHROME P450"/>
    <property type="match status" value="1"/>
</dbReference>
<comment type="cofactor">
    <cofactor evidence="1 6">
        <name>heme</name>
        <dbReference type="ChEBI" id="CHEBI:30413"/>
    </cofactor>
</comment>
<evidence type="ECO:0000313" key="10">
    <source>
        <dbReference type="Proteomes" id="UP000504638"/>
    </source>
</evidence>
<keyword evidence="8" id="KW-0812">Transmembrane</keyword>
<proteinExistence type="inferred from homology"/>
<keyword evidence="3 6" id="KW-0479">Metal-binding</keyword>
<evidence type="ECO:0000313" key="11">
    <source>
        <dbReference type="RefSeq" id="XP_033537322.1"/>
    </source>
</evidence>
<reference evidence="11" key="3">
    <citation type="submission" date="2025-04" db="UniProtKB">
        <authorList>
            <consortium name="RefSeq"/>
        </authorList>
    </citation>
    <scope>IDENTIFICATION</scope>
    <source>
        <strain evidence="11">CBS 781.70</strain>
    </source>
</reference>
<dbReference type="AlphaFoldDB" id="A0A6G1GCR9"/>
<sequence>MAATEHLLRQGSFPAFFGIVAIATLVIRYLYPDLFSQSPISKLPYVGTHVGLPIQKKISFMTNARKLLRDGYRKFHIYRTETALGQCVFLSRDSMVELLKKPDEVINFEKVVIKDFECKLTKLASSEPIVPHTIRSDLTPGLVRIIPRVAIEVARTIDNELPATDSWTAHNIYDKLLRIVAISAGSAFLGPESCHSEEWIQSAVGYTIDVVTGAVILKLFPSFLRPLAAKFVPAIKRVDRHRAGISRMMVPIIRERKEKANTPGYEKPDDMLQWMLDKAPEYGIENDEEMAYVQLGVGLVSIHSTTSTATQALYDLAARPEYFQPLRDEIAKALQESGGDFTKDSLYSCKLLDSFMKESQRMSPISMVIGKRILEEDVQLSNGVFLPKGTLVASPAEAVGNDPAHFENPDEFDGYRFYRLRQKGGLQGNLNQMVTANKQNLAFGYGKHACPGRFFAVAEIKLIVAHILLNYDIELADKSVGRYPNKFHGDACTPDTSKQLLFRKRLSGQSEI</sequence>
<evidence type="ECO:0000256" key="8">
    <source>
        <dbReference type="SAM" id="Phobius"/>
    </source>
</evidence>
<keyword evidence="4 7" id="KW-0560">Oxidoreductase</keyword>
<organism evidence="9">
    <name type="scientific">Eremomyces bilateralis CBS 781.70</name>
    <dbReference type="NCBI Taxonomy" id="1392243"/>
    <lineage>
        <taxon>Eukaryota</taxon>
        <taxon>Fungi</taxon>
        <taxon>Dikarya</taxon>
        <taxon>Ascomycota</taxon>
        <taxon>Pezizomycotina</taxon>
        <taxon>Dothideomycetes</taxon>
        <taxon>Dothideomycetes incertae sedis</taxon>
        <taxon>Eremomycetales</taxon>
        <taxon>Eremomycetaceae</taxon>
        <taxon>Eremomyces</taxon>
    </lineage>
</organism>
<dbReference type="CDD" id="cd11041">
    <property type="entry name" value="CYP503A1-like"/>
    <property type="match status" value="1"/>
</dbReference>
<dbReference type="InterPro" id="IPR036396">
    <property type="entry name" value="Cyt_P450_sf"/>
</dbReference>
<reference evidence="11" key="2">
    <citation type="submission" date="2020-04" db="EMBL/GenBank/DDBJ databases">
        <authorList>
            <consortium name="NCBI Genome Project"/>
        </authorList>
    </citation>
    <scope>NUCLEOTIDE SEQUENCE</scope>
    <source>
        <strain evidence="11">CBS 781.70</strain>
    </source>
</reference>
<name>A0A6G1GCR9_9PEZI</name>
<evidence type="ECO:0000256" key="6">
    <source>
        <dbReference type="PIRSR" id="PIRSR602403-1"/>
    </source>
</evidence>
<dbReference type="PRINTS" id="PR00465">
    <property type="entry name" value="EP450IV"/>
</dbReference>
<dbReference type="Gene3D" id="1.10.630.10">
    <property type="entry name" value="Cytochrome P450"/>
    <property type="match status" value="1"/>
</dbReference>
<dbReference type="GO" id="GO:0020037">
    <property type="term" value="F:heme binding"/>
    <property type="evidence" value="ECO:0007669"/>
    <property type="project" value="InterPro"/>
</dbReference>
<dbReference type="Pfam" id="PF00067">
    <property type="entry name" value="p450"/>
    <property type="match status" value="1"/>
</dbReference>
<dbReference type="EMBL" id="ML975151">
    <property type="protein sequence ID" value="KAF1815691.1"/>
    <property type="molecule type" value="Genomic_DNA"/>
</dbReference>
<dbReference type="InterPro" id="IPR002403">
    <property type="entry name" value="Cyt_P450_E_grp-IV"/>
</dbReference>
<evidence type="ECO:0000313" key="9">
    <source>
        <dbReference type="EMBL" id="KAF1815691.1"/>
    </source>
</evidence>
<dbReference type="GeneID" id="54422297"/>
<keyword evidence="6 7" id="KW-0349">Heme</keyword>
<reference evidence="9 11" key="1">
    <citation type="submission" date="2020-01" db="EMBL/GenBank/DDBJ databases">
        <authorList>
            <consortium name="DOE Joint Genome Institute"/>
            <person name="Haridas S."/>
            <person name="Albert R."/>
            <person name="Binder M."/>
            <person name="Bloem J."/>
            <person name="Labutti K."/>
            <person name="Salamov A."/>
            <person name="Andreopoulos B."/>
            <person name="Baker S.E."/>
            <person name="Barry K."/>
            <person name="Bills G."/>
            <person name="Bluhm B.H."/>
            <person name="Cannon C."/>
            <person name="Castanera R."/>
            <person name="Culley D.E."/>
            <person name="Daum C."/>
            <person name="Ezra D."/>
            <person name="Gonzalez J.B."/>
            <person name="Henrissat B."/>
            <person name="Kuo A."/>
            <person name="Liang C."/>
            <person name="Lipzen A."/>
            <person name="Lutzoni F."/>
            <person name="Magnuson J."/>
            <person name="Mondo S."/>
            <person name="Nolan M."/>
            <person name="Ohm R."/>
            <person name="Pangilinan J."/>
            <person name="Park H.-J."/>
            <person name="Ramirez L."/>
            <person name="Alfaro M."/>
            <person name="Sun H."/>
            <person name="Tritt A."/>
            <person name="Yoshinaga Y."/>
            <person name="Zwiers L.-H."/>
            <person name="Turgeon B.G."/>
            <person name="Goodwin S.B."/>
            <person name="Spatafora J.W."/>
            <person name="Crous P.W."/>
            <person name="Grigoriev I.V."/>
        </authorList>
    </citation>
    <scope>NUCLEOTIDE SEQUENCE</scope>
    <source>
        <strain evidence="9 11">CBS 781.70</strain>
    </source>
</reference>
<feature type="transmembrane region" description="Helical" evidence="8">
    <location>
        <begin position="12"/>
        <end position="31"/>
    </location>
</feature>
<dbReference type="SUPFAM" id="SSF48264">
    <property type="entry name" value="Cytochrome P450"/>
    <property type="match status" value="1"/>
</dbReference>
<evidence type="ECO:0000256" key="2">
    <source>
        <dbReference type="ARBA" id="ARBA00010617"/>
    </source>
</evidence>
<dbReference type="Proteomes" id="UP000504638">
    <property type="component" value="Unplaced"/>
</dbReference>